<evidence type="ECO:0000313" key="1">
    <source>
        <dbReference type="EMBL" id="CAF1548966.1"/>
    </source>
</evidence>
<feature type="non-terminal residue" evidence="1">
    <location>
        <position position="1"/>
    </location>
</feature>
<dbReference type="Proteomes" id="UP000682733">
    <property type="component" value="Unassembled WGS sequence"/>
</dbReference>
<sequence length="603" mass="71039">KENFKSLFNKIDATNVKLCEQITFKNKINDFFTAKEHKLLIQTFENYKYKKLDPLTLFVCFTISALHWNQDCLLFKRDTMDHILAKMFGLLRGESVTSKSGFIKCIRESFEWMEDYCEYKLRDDEGTFHTTCIEDLTPAKLLVDLRLSSKFLSSDEDGPLTAIDFYKPKSEKAEERHPFIINCLNGIYRYNKSTMTYDNNIKDKGLIILLPTTGNKWSQLLEYFYDKNCTNGLYERIIYWCISSANFVEEDILCNKNLPSIEILYLIRFLIGHRVYEFTDEAYAYLKPILNSLRKNEQQPEIQTKARIDNKREEALERRSADIIERWAFSLQQNFDTFKVLQDMIEDKDGTTDNNKICFENITKSTRIRIMETIKKLFYDNHDIDKTTNIVNNSVNKWDLDTVPITSIKQRPKESMKIELDTCKIAVKMYDALFFPQSLHLFNCDLTTDEIGQQIYNNEKTILELNYNVFCVQQIDGNNGPLHHAERRGINVKDLLKNLIEKKLLRQGMYLKTAARNILSYMRIFDFADEDELNDVKRTLMDHYGWTLEHYIKRCFQNKDYPIKMGKTIQPTVLGQQDLAIQKQSMRNTSETLTQNKQYQSST</sequence>
<evidence type="ECO:0000313" key="3">
    <source>
        <dbReference type="Proteomes" id="UP000677228"/>
    </source>
</evidence>
<reference evidence="1" key="1">
    <citation type="submission" date="2021-02" db="EMBL/GenBank/DDBJ databases">
        <authorList>
            <person name="Nowell W R."/>
        </authorList>
    </citation>
    <scope>NUCLEOTIDE SEQUENCE</scope>
</reference>
<organism evidence="1 3">
    <name type="scientific">Didymodactylos carnosus</name>
    <dbReference type="NCBI Taxonomy" id="1234261"/>
    <lineage>
        <taxon>Eukaryota</taxon>
        <taxon>Metazoa</taxon>
        <taxon>Spiralia</taxon>
        <taxon>Gnathifera</taxon>
        <taxon>Rotifera</taxon>
        <taxon>Eurotatoria</taxon>
        <taxon>Bdelloidea</taxon>
        <taxon>Philodinida</taxon>
        <taxon>Philodinidae</taxon>
        <taxon>Didymodactylos</taxon>
    </lineage>
</organism>
<protein>
    <submittedName>
        <fullName evidence="1">Uncharacterized protein</fullName>
    </submittedName>
</protein>
<proteinExistence type="predicted"/>
<feature type="non-terminal residue" evidence="1">
    <location>
        <position position="603"/>
    </location>
</feature>
<dbReference type="AlphaFoldDB" id="A0A8S2FSP6"/>
<gene>
    <name evidence="1" type="ORF">OVA965_LOCUS39184</name>
    <name evidence="2" type="ORF">TMI583_LOCUS40459</name>
</gene>
<name>A0A8S2FSP6_9BILA</name>
<evidence type="ECO:0000313" key="2">
    <source>
        <dbReference type="EMBL" id="CAF4338722.1"/>
    </source>
</evidence>
<dbReference type="EMBL" id="CAJOBA010062536">
    <property type="protein sequence ID" value="CAF4338722.1"/>
    <property type="molecule type" value="Genomic_DNA"/>
</dbReference>
<dbReference type="EMBL" id="CAJNOK010040097">
    <property type="protein sequence ID" value="CAF1548966.1"/>
    <property type="molecule type" value="Genomic_DNA"/>
</dbReference>
<accession>A0A8S2FSP6</accession>
<comment type="caution">
    <text evidence="1">The sequence shown here is derived from an EMBL/GenBank/DDBJ whole genome shotgun (WGS) entry which is preliminary data.</text>
</comment>
<dbReference type="Proteomes" id="UP000677228">
    <property type="component" value="Unassembled WGS sequence"/>
</dbReference>